<keyword evidence="2" id="KW-1185">Reference proteome</keyword>
<dbReference type="Proteomes" id="UP001196413">
    <property type="component" value="Unassembled WGS sequence"/>
</dbReference>
<dbReference type="EMBL" id="JAHQIW010003407">
    <property type="protein sequence ID" value="KAJ1358588.1"/>
    <property type="molecule type" value="Genomic_DNA"/>
</dbReference>
<evidence type="ECO:0000313" key="2">
    <source>
        <dbReference type="Proteomes" id="UP001196413"/>
    </source>
</evidence>
<name>A0AAD5QNE2_PARTN</name>
<reference evidence="1" key="1">
    <citation type="submission" date="2021-06" db="EMBL/GenBank/DDBJ databases">
        <title>Parelaphostrongylus tenuis whole genome reference sequence.</title>
        <authorList>
            <person name="Garwood T.J."/>
            <person name="Larsen P.A."/>
            <person name="Fountain-Jones N.M."/>
            <person name="Garbe J.R."/>
            <person name="Macchietto M.G."/>
            <person name="Kania S.A."/>
            <person name="Gerhold R.W."/>
            <person name="Richards J.E."/>
            <person name="Wolf T.M."/>
        </authorList>
    </citation>
    <scope>NUCLEOTIDE SEQUENCE</scope>
    <source>
        <strain evidence="1">MNPRO001-30</strain>
        <tissue evidence="1">Meninges</tissue>
    </source>
</reference>
<proteinExistence type="predicted"/>
<accession>A0AAD5QNE2</accession>
<protein>
    <submittedName>
        <fullName evidence="1">Uncharacterized protein</fullName>
    </submittedName>
</protein>
<comment type="caution">
    <text evidence="1">The sequence shown here is derived from an EMBL/GenBank/DDBJ whole genome shotgun (WGS) entry which is preliminary data.</text>
</comment>
<dbReference type="AlphaFoldDB" id="A0AAD5QNE2"/>
<gene>
    <name evidence="1" type="ORF">KIN20_017057</name>
</gene>
<sequence>MTSYLLKDKFQTSRGRRAQSSSIKGHCKHEEAEDLSLNSVHIWRRIRDSLS</sequence>
<evidence type="ECO:0000313" key="1">
    <source>
        <dbReference type="EMBL" id="KAJ1358588.1"/>
    </source>
</evidence>
<organism evidence="1 2">
    <name type="scientific">Parelaphostrongylus tenuis</name>
    <name type="common">Meningeal worm</name>
    <dbReference type="NCBI Taxonomy" id="148309"/>
    <lineage>
        <taxon>Eukaryota</taxon>
        <taxon>Metazoa</taxon>
        <taxon>Ecdysozoa</taxon>
        <taxon>Nematoda</taxon>
        <taxon>Chromadorea</taxon>
        <taxon>Rhabditida</taxon>
        <taxon>Rhabditina</taxon>
        <taxon>Rhabditomorpha</taxon>
        <taxon>Strongyloidea</taxon>
        <taxon>Metastrongylidae</taxon>
        <taxon>Parelaphostrongylus</taxon>
    </lineage>
</organism>